<protein>
    <submittedName>
        <fullName evidence="13">Methyl-accepting chemotaxis protein McpB</fullName>
    </submittedName>
</protein>
<dbReference type="PROSITE" id="PS50111">
    <property type="entry name" value="CHEMOTAXIS_TRANSDUC_2"/>
    <property type="match status" value="1"/>
</dbReference>
<evidence type="ECO:0000256" key="3">
    <source>
        <dbReference type="ARBA" id="ARBA00022692"/>
    </source>
</evidence>
<comment type="caution">
    <text evidence="13">The sequence shown here is derived from an EMBL/GenBank/DDBJ whole genome shotgun (WGS) entry which is preliminary data.</text>
</comment>
<sequence length="558" mass="61167">MKNENKNKRRTKSIRTKLLIMPVLLVIVAIIGIVISVSIQTNSSMRGEMIESTEVLLGSVADRLNDGEIDQERYQRIIEDLASNEDVEYAGYIDQDYNYLANSNPDFINSDMSSDSEVVNALSNNLVISRDMEEKVDKTEVLDMIYPVVKNNETIGALKIGFNYNNLNDSISYNRRGVVIIGSIAALLIISLLYFVSREVLTALNSMKADTEMMANGDFSLDAPEEFQAREDEFGEIARANMNMKKSIRNILRDVITRAEVVAAHSEELTATTHQSKLAADELATVIEEIAHTSTLQAEDVENGSNAMGELNREMELNNLNIERLNHSTGEVNTLKDEGLELIGDLVDKTEEVREAIQKIGVVIDDTNASAANIAKAIEMIQSISEQTNLLALNAAIEAARAGESGRGFAVVAEEIRKLAEGSNSFTGEIELIVNDLTSKSLEAVETMDQVEEIINSQGSSVDRTNAKFEGISLSLEEIQEVISRVNKSNEDMAAQKERLTNLIENLATVAEENAAGTEEAAASVEEQNAVMTEINNASEELAKVAEELNSAASVFTI</sequence>
<comment type="subcellular location">
    <subcellularLocation>
        <location evidence="1">Cell membrane</location>
        <topology evidence="1">Multi-pass membrane protein</topology>
    </subcellularLocation>
</comment>
<keyword evidence="2" id="KW-1003">Cell membrane</keyword>
<evidence type="ECO:0000313" key="14">
    <source>
        <dbReference type="Proteomes" id="UP000186112"/>
    </source>
</evidence>
<feature type="domain" description="HAMP" evidence="12">
    <location>
        <begin position="198"/>
        <end position="253"/>
    </location>
</feature>
<feature type="domain" description="Methyl-accepting transducer" evidence="11">
    <location>
        <begin position="272"/>
        <end position="529"/>
    </location>
</feature>
<dbReference type="InterPro" id="IPR033463">
    <property type="entry name" value="sCache_3"/>
</dbReference>
<dbReference type="InterPro" id="IPR029151">
    <property type="entry name" value="Sensor-like_sf"/>
</dbReference>
<dbReference type="Pfam" id="PF00015">
    <property type="entry name" value="MCPsignal"/>
    <property type="match status" value="1"/>
</dbReference>
<comment type="similarity">
    <text evidence="7">Belongs to the methyl-accepting chemotaxis (MCP) protein family.</text>
</comment>
<proteinExistence type="inferred from homology"/>
<feature type="coiled-coil region" evidence="9">
    <location>
        <begin position="476"/>
        <end position="555"/>
    </location>
</feature>
<evidence type="ECO:0000256" key="7">
    <source>
        <dbReference type="ARBA" id="ARBA00029447"/>
    </source>
</evidence>
<name>A0A1U7M5I4_TISCR</name>
<evidence type="ECO:0000313" key="13">
    <source>
        <dbReference type="EMBL" id="OLS02479.1"/>
    </source>
</evidence>
<dbReference type="OrthoDB" id="597657at2"/>
<evidence type="ECO:0000259" key="11">
    <source>
        <dbReference type="PROSITE" id="PS50111"/>
    </source>
</evidence>
<dbReference type="PROSITE" id="PS50885">
    <property type="entry name" value="HAMP"/>
    <property type="match status" value="1"/>
</dbReference>
<dbReference type="PANTHER" id="PTHR32089:SF112">
    <property type="entry name" value="LYSOZYME-LIKE PROTEIN-RELATED"/>
    <property type="match status" value="1"/>
</dbReference>
<accession>A0A1U7M5I4</accession>
<evidence type="ECO:0000256" key="9">
    <source>
        <dbReference type="SAM" id="Coils"/>
    </source>
</evidence>
<evidence type="ECO:0000256" key="4">
    <source>
        <dbReference type="ARBA" id="ARBA00022989"/>
    </source>
</evidence>
<dbReference type="InterPro" id="IPR003660">
    <property type="entry name" value="HAMP_dom"/>
</dbReference>
<gene>
    <name evidence="13" type="primary">mcpB_4</name>
    <name evidence="13" type="ORF">TICRE_15600</name>
</gene>
<dbReference type="Gene3D" id="1.10.287.950">
    <property type="entry name" value="Methyl-accepting chemotaxis protein"/>
    <property type="match status" value="1"/>
</dbReference>
<dbReference type="InterPro" id="IPR004089">
    <property type="entry name" value="MCPsignal_dom"/>
</dbReference>
<dbReference type="Pfam" id="PF17203">
    <property type="entry name" value="sCache_3_2"/>
    <property type="match status" value="1"/>
</dbReference>
<feature type="transmembrane region" description="Helical" evidence="10">
    <location>
        <begin position="177"/>
        <end position="196"/>
    </location>
</feature>
<keyword evidence="3 10" id="KW-0812">Transmembrane</keyword>
<reference evidence="13 14" key="1">
    <citation type="submission" date="2016-02" db="EMBL/GenBank/DDBJ databases">
        <title>Genome sequence of Tissierella creatinophila DSM 6911.</title>
        <authorList>
            <person name="Poehlein A."/>
            <person name="Daniel R."/>
        </authorList>
    </citation>
    <scope>NUCLEOTIDE SEQUENCE [LARGE SCALE GENOMIC DNA]</scope>
    <source>
        <strain evidence="13 14">DSM 6911</strain>
    </source>
</reference>
<dbReference type="Gene3D" id="3.30.450.20">
    <property type="entry name" value="PAS domain"/>
    <property type="match status" value="1"/>
</dbReference>
<keyword evidence="5 10" id="KW-0472">Membrane</keyword>
<feature type="transmembrane region" description="Helical" evidence="10">
    <location>
        <begin position="20"/>
        <end position="39"/>
    </location>
</feature>
<evidence type="ECO:0000256" key="6">
    <source>
        <dbReference type="ARBA" id="ARBA00023224"/>
    </source>
</evidence>
<dbReference type="PANTHER" id="PTHR32089">
    <property type="entry name" value="METHYL-ACCEPTING CHEMOTAXIS PROTEIN MCPB"/>
    <property type="match status" value="1"/>
</dbReference>
<dbReference type="EMBL" id="LTDM01000026">
    <property type="protein sequence ID" value="OLS02479.1"/>
    <property type="molecule type" value="Genomic_DNA"/>
</dbReference>
<dbReference type="GO" id="GO:0005886">
    <property type="term" value="C:plasma membrane"/>
    <property type="evidence" value="ECO:0007669"/>
    <property type="project" value="UniProtKB-SubCell"/>
</dbReference>
<organism evidence="13 14">
    <name type="scientific">Tissierella creatinophila DSM 6911</name>
    <dbReference type="NCBI Taxonomy" id="1123403"/>
    <lineage>
        <taxon>Bacteria</taxon>
        <taxon>Bacillati</taxon>
        <taxon>Bacillota</taxon>
        <taxon>Tissierellia</taxon>
        <taxon>Tissierellales</taxon>
        <taxon>Tissierellaceae</taxon>
        <taxon>Tissierella</taxon>
    </lineage>
</organism>
<evidence type="ECO:0000259" key="12">
    <source>
        <dbReference type="PROSITE" id="PS50885"/>
    </source>
</evidence>
<keyword evidence="6 8" id="KW-0807">Transducer</keyword>
<keyword evidence="9" id="KW-0175">Coiled coil</keyword>
<dbReference type="SUPFAM" id="SSF58104">
    <property type="entry name" value="Methyl-accepting chemotaxis protein (MCP) signaling domain"/>
    <property type="match status" value="1"/>
</dbReference>
<keyword evidence="4 10" id="KW-1133">Transmembrane helix</keyword>
<dbReference type="RefSeq" id="WP_075726811.1">
    <property type="nucleotide sequence ID" value="NZ_LTDM01000026.1"/>
</dbReference>
<evidence type="ECO:0000256" key="5">
    <source>
        <dbReference type="ARBA" id="ARBA00023136"/>
    </source>
</evidence>
<dbReference type="GO" id="GO:0007165">
    <property type="term" value="P:signal transduction"/>
    <property type="evidence" value="ECO:0007669"/>
    <property type="project" value="UniProtKB-KW"/>
</dbReference>
<evidence type="ECO:0000256" key="10">
    <source>
        <dbReference type="SAM" id="Phobius"/>
    </source>
</evidence>
<evidence type="ECO:0000256" key="1">
    <source>
        <dbReference type="ARBA" id="ARBA00004651"/>
    </source>
</evidence>
<dbReference type="AlphaFoldDB" id="A0A1U7M5I4"/>
<dbReference type="Proteomes" id="UP000186112">
    <property type="component" value="Unassembled WGS sequence"/>
</dbReference>
<dbReference type="Gene3D" id="6.10.340.10">
    <property type="match status" value="1"/>
</dbReference>
<evidence type="ECO:0000256" key="8">
    <source>
        <dbReference type="PROSITE-ProRule" id="PRU00284"/>
    </source>
</evidence>
<keyword evidence="14" id="KW-1185">Reference proteome</keyword>
<evidence type="ECO:0000256" key="2">
    <source>
        <dbReference type="ARBA" id="ARBA00022475"/>
    </source>
</evidence>
<dbReference type="SMART" id="SM00283">
    <property type="entry name" value="MA"/>
    <property type="match status" value="1"/>
</dbReference>
<dbReference type="SUPFAM" id="SSF103190">
    <property type="entry name" value="Sensory domain-like"/>
    <property type="match status" value="1"/>
</dbReference>